<dbReference type="Proteomes" id="UP000011575">
    <property type="component" value="Unassembled WGS sequence"/>
</dbReference>
<organism evidence="2 3">
    <name type="scientific">Halorubrum aidingense JCM 13560</name>
    <dbReference type="NCBI Taxonomy" id="1230454"/>
    <lineage>
        <taxon>Archaea</taxon>
        <taxon>Methanobacteriati</taxon>
        <taxon>Methanobacteriota</taxon>
        <taxon>Stenosarchaea group</taxon>
        <taxon>Halobacteria</taxon>
        <taxon>Halobacteriales</taxon>
        <taxon>Haloferacaceae</taxon>
        <taxon>Halorubrum</taxon>
    </lineage>
</organism>
<evidence type="ECO:0000256" key="1">
    <source>
        <dbReference type="SAM" id="MobiDB-lite"/>
    </source>
</evidence>
<name>M0PPG5_9EURY</name>
<feature type="region of interest" description="Disordered" evidence="1">
    <location>
        <begin position="429"/>
        <end position="448"/>
    </location>
</feature>
<gene>
    <name evidence="2" type="ORF">C461_00762</name>
</gene>
<comment type="caution">
    <text evidence="2">The sequence shown here is derived from an EMBL/GenBank/DDBJ whole genome shotgun (WGS) entry which is preliminary data.</text>
</comment>
<reference evidence="2 3" key="1">
    <citation type="journal article" date="2014" name="PLoS Genet.">
        <title>Phylogenetically driven sequencing of extremely halophilic archaea reveals strategies for static and dynamic osmo-response.</title>
        <authorList>
            <person name="Becker E.A."/>
            <person name="Seitzer P.M."/>
            <person name="Tritt A."/>
            <person name="Larsen D."/>
            <person name="Krusor M."/>
            <person name="Yao A.I."/>
            <person name="Wu D."/>
            <person name="Madern D."/>
            <person name="Eisen J.A."/>
            <person name="Darling A.E."/>
            <person name="Facciotti M.T."/>
        </authorList>
    </citation>
    <scope>NUCLEOTIDE SEQUENCE [LARGE SCALE GENOMIC DNA]</scope>
    <source>
        <strain evidence="2 3">JCM 13560</strain>
    </source>
</reference>
<dbReference type="AlphaFoldDB" id="M0PPG5"/>
<accession>M0PPG5</accession>
<evidence type="ECO:0000313" key="3">
    <source>
        <dbReference type="Proteomes" id="UP000011575"/>
    </source>
</evidence>
<sequence>MQRDHQRSDDVTERDLGRRGFLTLSALVAGGSALGGLDSVAGAPVNDRLFETPRWSSFRSILRAQRGYLLTGIRTNSASEQVGWAVRLDDDLDVVWNYAYLSPRHLRQTDSGEDHDGLEFALPDGDGGFLLVGWWHTLGSDSRYGWLTRTGSDGIPRWSRVYNRDGVNSFRDDFADGVATDDGFLLVGRTIGGEYLDERTGDGWVVEIERGRRGRVRWQRAYDPNGPSDGWDDDDHHSEFNGVASVDDGYLIVGETSPDGPTESTNTAAWALRIGNDGGPRWSRTYRLDRRRNNEFRDVAAVDDGFFVAGVAGAKENVRELHDYKMQGRSWAAKLDRRGRLVWEDASGGDGFHAVEATENGAVFAGRRDGRGWIAAFDDDGNRLGSDRSSVPNSEYFGLTTRSRGSRREYLPVGYGRGDDSTNGLLSRFAADDFDNGGGDDNGDDDDDERLFEIIATERGEVRYELTVDGGIEPVRLNDRVKAEDDDRIRENDDGTVSVRGSTGNEGYGDAFRFTGAVTDFRSRGDADFYIRLDGERVSVDELLDEDDDDEDDDDDDDSERLFELIATERGEVRYELTVDGDIEPVRLNDRVKAEDDDRIRENNDGTVTVTGSTGNEGYGDAFRITGSVIAFRSRGDADFYIRLDGERVSVDELLDEDDDEDDDDDDDSERLFEIVATETGEVRYDLTVTGDIEPVRLNDRVKAEDDDRIRENNEGTVTVTGSTGNEGYGDAFRITGSVVAFRSRGDADFYIRLDGERVTVDELLDD</sequence>
<dbReference type="PATRIC" id="fig|1230454.4.peg.159"/>
<dbReference type="RefSeq" id="WP_007997735.1">
    <property type="nucleotide sequence ID" value="NZ_AOJI01000002.1"/>
</dbReference>
<proteinExistence type="predicted"/>
<dbReference type="InterPro" id="IPR006311">
    <property type="entry name" value="TAT_signal"/>
</dbReference>
<protein>
    <submittedName>
        <fullName evidence="2">Uncharacterized protein</fullName>
    </submittedName>
</protein>
<dbReference type="OrthoDB" id="202667at2157"/>
<dbReference type="PROSITE" id="PS51318">
    <property type="entry name" value="TAT"/>
    <property type="match status" value="1"/>
</dbReference>
<dbReference type="STRING" id="1230454.C461_00762"/>
<evidence type="ECO:0000313" key="2">
    <source>
        <dbReference type="EMBL" id="EMA70775.1"/>
    </source>
</evidence>
<dbReference type="EMBL" id="AOJI01000002">
    <property type="protein sequence ID" value="EMA70775.1"/>
    <property type="molecule type" value="Genomic_DNA"/>
</dbReference>
<keyword evidence="3" id="KW-1185">Reference proteome</keyword>